<proteinExistence type="predicted"/>
<dbReference type="EMBL" id="GBRH01166961">
    <property type="protein sequence ID" value="JAE30935.1"/>
    <property type="molecule type" value="Transcribed_RNA"/>
</dbReference>
<dbReference type="AlphaFoldDB" id="A0A0A9H121"/>
<reference evidence="1" key="1">
    <citation type="submission" date="2014-09" db="EMBL/GenBank/DDBJ databases">
        <authorList>
            <person name="Magalhaes I.L.F."/>
            <person name="Oliveira U."/>
            <person name="Santos F.R."/>
            <person name="Vidigal T.H.D.A."/>
            <person name="Brescovit A.D."/>
            <person name="Santos A.J."/>
        </authorList>
    </citation>
    <scope>NUCLEOTIDE SEQUENCE</scope>
    <source>
        <tissue evidence="1">Shoot tissue taken approximately 20 cm above the soil surface</tissue>
    </source>
</reference>
<evidence type="ECO:0000313" key="1">
    <source>
        <dbReference type="EMBL" id="JAE30935.1"/>
    </source>
</evidence>
<accession>A0A0A9H121</accession>
<organism evidence="1">
    <name type="scientific">Arundo donax</name>
    <name type="common">Giant reed</name>
    <name type="synonym">Donax arundinaceus</name>
    <dbReference type="NCBI Taxonomy" id="35708"/>
    <lineage>
        <taxon>Eukaryota</taxon>
        <taxon>Viridiplantae</taxon>
        <taxon>Streptophyta</taxon>
        <taxon>Embryophyta</taxon>
        <taxon>Tracheophyta</taxon>
        <taxon>Spermatophyta</taxon>
        <taxon>Magnoliopsida</taxon>
        <taxon>Liliopsida</taxon>
        <taxon>Poales</taxon>
        <taxon>Poaceae</taxon>
        <taxon>PACMAD clade</taxon>
        <taxon>Arundinoideae</taxon>
        <taxon>Arundineae</taxon>
        <taxon>Arundo</taxon>
    </lineage>
</organism>
<sequence length="21" mass="2339">MILLSQVPLLLVLAWGAWMLA</sequence>
<protein>
    <submittedName>
        <fullName evidence="1">Uncharacterized protein</fullName>
    </submittedName>
</protein>
<reference evidence="1" key="2">
    <citation type="journal article" date="2015" name="Data Brief">
        <title>Shoot transcriptome of the giant reed, Arundo donax.</title>
        <authorList>
            <person name="Barrero R.A."/>
            <person name="Guerrero F.D."/>
            <person name="Moolhuijzen P."/>
            <person name="Goolsby J.A."/>
            <person name="Tidwell J."/>
            <person name="Bellgard S.E."/>
            <person name="Bellgard M.I."/>
        </authorList>
    </citation>
    <scope>NUCLEOTIDE SEQUENCE</scope>
    <source>
        <tissue evidence="1">Shoot tissue taken approximately 20 cm above the soil surface</tissue>
    </source>
</reference>
<name>A0A0A9H121_ARUDO</name>